<accession>E4UBQ0</accession>
<evidence type="ECO:0000313" key="1">
    <source>
        <dbReference type="EMBL" id="ADR51790.1"/>
    </source>
</evidence>
<protein>
    <submittedName>
        <fullName evidence="1">Uncharacterized protein</fullName>
    </submittedName>
</protein>
<dbReference type="KEGG" id="lso:CKC_00195"/>
<dbReference type="GeneID" id="96886651"/>
<sequence>MNIKKIGLISTVAMISTAVFLGGCDIDDIIPKTRKVAKKVASEVAKS</sequence>
<reference key="2">
    <citation type="submission" date="2010-11" db="EMBL/GenBank/DDBJ databases">
        <authorList>
            <person name="Lin H."/>
            <person name="Doddapaneni H.V."/>
            <person name="Lou B."/>
            <person name="Civerolo E.L."/>
            <person name="Chen C."/>
            <person name="Duan Y."/>
            <person name="Zhou L."/>
            <person name="Glynn J."/>
        </authorList>
    </citation>
    <scope>NUCLEOTIDE SEQUENCE</scope>
    <source>
        <strain>CLso-ZC1</strain>
    </source>
</reference>
<dbReference type="AlphaFoldDB" id="E4UBQ0"/>
<reference evidence="2" key="1">
    <citation type="submission" date="2010-11" db="EMBL/GenBank/DDBJ databases">
        <title>Complete genome sequence of Candidatus Liberibacter solanacearum CLso-ZC1.</title>
        <authorList>
            <person name="Lin H."/>
            <person name="Doddapaneni H.V."/>
            <person name="Lou B."/>
            <person name="Civerolo E.L."/>
            <person name="Chen C."/>
            <person name="Duan Y."/>
            <person name="Zhou L."/>
            <person name="Glynn J."/>
        </authorList>
    </citation>
    <scope>NUCLEOTIDE SEQUENCE [LARGE SCALE GENOMIC DNA]</scope>
    <source>
        <strain evidence="2">CLso-ZC1</strain>
    </source>
</reference>
<organism evidence="1 2">
    <name type="scientific">Liberibacter solanacearum (strain CLso-ZC1)</name>
    <dbReference type="NCBI Taxonomy" id="658172"/>
    <lineage>
        <taxon>Bacteria</taxon>
        <taxon>Pseudomonadati</taxon>
        <taxon>Pseudomonadota</taxon>
        <taxon>Alphaproteobacteria</taxon>
        <taxon>Hyphomicrobiales</taxon>
        <taxon>Rhizobiaceae</taxon>
        <taxon>Liberibacter</taxon>
    </lineage>
</organism>
<proteinExistence type="predicted"/>
<dbReference type="NCBIfam" id="NF041939">
    <property type="entry name" value="LsoB_effector"/>
    <property type="match status" value="1"/>
</dbReference>
<dbReference type="Proteomes" id="UP000007038">
    <property type="component" value="Chromosome"/>
</dbReference>
<evidence type="ECO:0000313" key="2">
    <source>
        <dbReference type="Proteomes" id="UP000007038"/>
    </source>
</evidence>
<dbReference type="EMBL" id="CP002371">
    <property type="protein sequence ID" value="ADR51790.1"/>
    <property type="molecule type" value="Genomic_DNA"/>
</dbReference>
<dbReference type="RefSeq" id="WP_013461446.1">
    <property type="nucleotide sequence ID" value="NC_014774.1"/>
</dbReference>
<dbReference type="HOGENOM" id="CLU_3169829_0_0_5"/>
<name>E4UBQ0_LIBSC</name>
<gene>
    <name evidence="1" type="ordered locus">CKC_00195</name>
</gene>
<dbReference type="PROSITE" id="PS51257">
    <property type="entry name" value="PROKAR_LIPOPROTEIN"/>
    <property type="match status" value="1"/>
</dbReference>
<reference evidence="1 2" key="3">
    <citation type="journal article" date="2011" name="PLoS ONE">
        <title>The Complete Genome Sequence of 'Candidatus Liberibacter solanacearum', the Bacterium Associated with Potato Zebra Chip Disease.</title>
        <authorList>
            <person name="Lin H."/>
            <person name="Lou B."/>
            <person name="Glynn J.M."/>
            <person name="Doddapaneni H."/>
            <person name="Civerolo E.L."/>
            <person name="Chen C."/>
            <person name="Duan Y."/>
            <person name="Zhou L."/>
            <person name="Vahling C.M."/>
        </authorList>
    </citation>
    <scope>NUCLEOTIDE SEQUENCE [LARGE SCALE GENOMIC DNA]</scope>
    <source>
        <strain evidence="1 2">CLso-ZC1</strain>
    </source>
</reference>